<dbReference type="EMBL" id="JAEACQ010000348">
    <property type="protein sequence ID" value="MBL7632730.1"/>
    <property type="molecule type" value="Genomic_DNA"/>
</dbReference>
<dbReference type="Pfam" id="PF04505">
    <property type="entry name" value="CD225"/>
    <property type="match status" value="1"/>
</dbReference>
<keyword evidence="8" id="KW-1185">Reference proteome</keyword>
<evidence type="ECO:0000256" key="6">
    <source>
        <dbReference type="SAM" id="Phobius"/>
    </source>
</evidence>
<evidence type="ECO:0000313" key="8">
    <source>
        <dbReference type="Proteomes" id="UP000604475"/>
    </source>
</evidence>
<feature type="region of interest" description="Disordered" evidence="5">
    <location>
        <begin position="1"/>
        <end position="121"/>
    </location>
</feature>
<comment type="caution">
    <text evidence="7">The sequence shown here is derived from an EMBL/GenBank/DDBJ whole genome shotgun (WGS) entry which is preliminary data.</text>
</comment>
<dbReference type="PANTHER" id="PTHR14948">
    <property type="entry name" value="NG5"/>
    <property type="match status" value="1"/>
</dbReference>
<feature type="transmembrane region" description="Helical" evidence="6">
    <location>
        <begin position="278"/>
        <end position="302"/>
    </location>
</feature>
<keyword evidence="4 6" id="KW-0472">Membrane</keyword>
<dbReference type="InterPro" id="IPR007593">
    <property type="entry name" value="CD225/Dispanin_fam"/>
</dbReference>
<dbReference type="Proteomes" id="UP000604475">
    <property type="component" value="Unassembled WGS sequence"/>
</dbReference>
<protein>
    <submittedName>
        <fullName evidence="7">CD225/dispanin family protein</fullName>
    </submittedName>
</protein>
<feature type="compositionally biased region" description="Basic and acidic residues" evidence="5">
    <location>
        <begin position="91"/>
        <end position="100"/>
    </location>
</feature>
<keyword evidence="3 6" id="KW-1133">Transmembrane helix</keyword>
<feature type="compositionally biased region" description="Pro residues" evidence="5">
    <location>
        <begin position="169"/>
        <end position="179"/>
    </location>
</feature>
<evidence type="ECO:0000313" key="7">
    <source>
        <dbReference type="EMBL" id="MBL7632730.1"/>
    </source>
</evidence>
<organism evidence="7 8">
    <name type="scientific">Frankia nepalensis</name>
    <dbReference type="NCBI Taxonomy" id="1836974"/>
    <lineage>
        <taxon>Bacteria</taxon>
        <taxon>Bacillati</taxon>
        <taxon>Actinomycetota</taxon>
        <taxon>Actinomycetes</taxon>
        <taxon>Frankiales</taxon>
        <taxon>Frankiaceae</taxon>
        <taxon>Frankia</taxon>
    </lineage>
</organism>
<comment type="subcellular location">
    <subcellularLocation>
        <location evidence="1">Membrane</location>
    </subcellularLocation>
</comment>
<reference evidence="7" key="1">
    <citation type="submission" date="2020-12" db="EMBL/GenBank/DDBJ databases">
        <title>Genomic characterization of non-nitrogen-fixing Frankia strains.</title>
        <authorList>
            <person name="Carlos-Shanley C."/>
            <person name="Guerra T."/>
            <person name="Hahn D."/>
        </authorList>
    </citation>
    <scope>NUCLEOTIDE SEQUENCE</scope>
    <source>
        <strain evidence="7">CN6</strain>
    </source>
</reference>
<name>A0A937UUY6_9ACTN</name>
<feature type="transmembrane region" description="Helical" evidence="6">
    <location>
        <begin position="230"/>
        <end position="252"/>
    </location>
</feature>
<feature type="compositionally biased region" description="Low complexity" evidence="5">
    <location>
        <begin position="18"/>
        <end position="32"/>
    </location>
</feature>
<feature type="compositionally biased region" description="Gly residues" evidence="5">
    <location>
        <begin position="159"/>
        <end position="168"/>
    </location>
</feature>
<dbReference type="AlphaFoldDB" id="A0A937UUY6"/>
<feature type="compositionally biased region" description="Gly residues" evidence="5">
    <location>
        <begin position="189"/>
        <end position="206"/>
    </location>
</feature>
<accession>A0A937UUY6</accession>
<feature type="region of interest" description="Disordered" evidence="5">
    <location>
        <begin position="148"/>
        <end position="220"/>
    </location>
</feature>
<dbReference type="PANTHER" id="PTHR14948:SF44">
    <property type="entry name" value="PROLINE-RICH TRANSMEMBRANE PROTEIN 1-LIKE"/>
    <property type="match status" value="1"/>
</dbReference>
<evidence type="ECO:0000256" key="2">
    <source>
        <dbReference type="ARBA" id="ARBA00022692"/>
    </source>
</evidence>
<evidence type="ECO:0000256" key="4">
    <source>
        <dbReference type="ARBA" id="ARBA00023136"/>
    </source>
</evidence>
<feature type="compositionally biased region" description="Pro residues" evidence="5">
    <location>
        <begin position="209"/>
        <end position="220"/>
    </location>
</feature>
<dbReference type="GO" id="GO:0016020">
    <property type="term" value="C:membrane"/>
    <property type="evidence" value="ECO:0007669"/>
    <property type="project" value="UniProtKB-SubCell"/>
</dbReference>
<dbReference type="InterPro" id="IPR051423">
    <property type="entry name" value="CD225/Dispanin"/>
</dbReference>
<evidence type="ECO:0000256" key="3">
    <source>
        <dbReference type="ARBA" id="ARBA00022989"/>
    </source>
</evidence>
<sequence length="311" mass="31990">MCRATGGSRASHRLATQGPARPRAGRRGPPGALIQSQEGGRPGRVREGGGDVPCRLARSARRQPARAGPVALWTSGSRAPGDQVSTSPGSHPRDGSRPGADKSSQATSPPDALGRPQLTGPRWCDHAAEVASPNSFQSAFRDNRQENRVSQYPPENTPGGWGQPGGQGTPPPGYGPPPGGYGAPQEPGYGYGQPPGYGQQPPGGYGNLPPFPGGPGSNVPPPGGAPIPNYLWQSIVVTILCCIPAGIVAIVNSTRVQSRQQMGDIQGALDASKKAKTWCIVSLVAGLVVTVIYIILIASGAMDVSASYSSD</sequence>
<proteinExistence type="predicted"/>
<gene>
    <name evidence="7" type="ORF">I7412_37375</name>
</gene>
<keyword evidence="2 6" id="KW-0812">Transmembrane</keyword>
<evidence type="ECO:0000256" key="1">
    <source>
        <dbReference type="ARBA" id="ARBA00004370"/>
    </source>
</evidence>
<evidence type="ECO:0000256" key="5">
    <source>
        <dbReference type="SAM" id="MobiDB-lite"/>
    </source>
</evidence>